<dbReference type="OrthoDB" id="9808254at2"/>
<feature type="region of interest" description="Disordered" evidence="1">
    <location>
        <begin position="271"/>
        <end position="299"/>
    </location>
</feature>
<evidence type="ECO:0000313" key="4">
    <source>
        <dbReference type="Proteomes" id="UP000317835"/>
    </source>
</evidence>
<organism evidence="3 4">
    <name type="scientific">Tautonia plasticadhaerens</name>
    <dbReference type="NCBI Taxonomy" id="2527974"/>
    <lineage>
        <taxon>Bacteria</taxon>
        <taxon>Pseudomonadati</taxon>
        <taxon>Planctomycetota</taxon>
        <taxon>Planctomycetia</taxon>
        <taxon>Isosphaerales</taxon>
        <taxon>Isosphaeraceae</taxon>
        <taxon>Tautonia</taxon>
    </lineage>
</organism>
<name>A0A518H042_9BACT</name>
<evidence type="ECO:0008006" key="5">
    <source>
        <dbReference type="Google" id="ProtNLM"/>
    </source>
</evidence>
<keyword evidence="2" id="KW-0732">Signal</keyword>
<sequence precursor="true">MRNAMILRLLPAAILALVGPEARAQPGTSGVDERRVLVELFTSQGCNMCPEAEEILGDLGDADGQALTVAFHVDYFNEPWEDPFSETLYSRRQWTYNELYTKPKNPEYGLYYTPMMMVDGVQTVNGRDPRNLRLAVKAARSRPPLVSIDAELTPGAEPGSADLRVAVSPLSSRVVGRELLVCAVLRDDRVATEVPSGENAGKTLVNRYPARKTEYEFATLEDDRTASESAFSFKVAPGLPTDRLGLVVFVQDRKTGAVCQSAFVPWALPGTKADESEAVEPDPGATPADPPGDEPGPSR</sequence>
<proteinExistence type="predicted"/>
<dbReference type="KEGG" id="tpla:ElP_20950"/>
<feature type="signal peptide" evidence="2">
    <location>
        <begin position="1"/>
        <end position="24"/>
    </location>
</feature>
<feature type="compositionally biased region" description="Pro residues" evidence="1">
    <location>
        <begin position="288"/>
        <end position="299"/>
    </location>
</feature>
<dbReference type="InterPro" id="IPR036249">
    <property type="entry name" value="Thioredoxin-like_sf"/>
</dbReference>
<dbReference type="EMBL" id="CP036426">
    <property type="protein sequence ID" value="QDV34210.1"/>
    <property type="molecule type" value="Genomic_DNA"/>
</dbReference>
<evidence type="ECO:0000256" key="2">
    <source>
        <dbReference type="SAM" id="SignalP"/>
    </source>
</evidence>
<dbReference type="AlphaFoldDB" id="A0A518H042"/>
<dbReference type="Pfam" id="PF06764">
    <property type="entry name" value="DUF1223"/>
    <property type="match status" value="1"/>
</dbReference>
<evidence type="ECO:0000256" key="1">
    <source>
        <dbReference type="SAM" id="MobiDB-lite"/>
    </source>
</evidence>
<protein>
    <recommendedName>
        <fullName evidence="5">DUF1223 domain-containing protein</fullName>
    </recommendedName>
</protein>
<dbReference type="InterPro" id="IPR010634">
    <property type="entry name" value="DUF1223"/>
</dbReference>
<dbReference type="Proteomes" id="UP000317835">
    <property type="component" value="Chromosome"/>
</dbReference>
<accession>A0A518H042</accession>
<reference evidence="3 4" key="1">
    <citation type="submission" date="2019-02" db="EMBL/GenBank/DDBJ databases">
        <title>Deep-cultivation of Planctomycetes and their phenomic and genomic characterization uncovers novel biology.</title>
        <authorList>
            <person name="Wiegand S."/>
            <person name="Jogler M."/>
            <person name="Boedeker C."/>
            <person name="Pinto D."/>
            <person name="Vollmers J."/>
            <person name="Rivas-Marin E."/>
            <person name="Kohn T."/>
            <person name="Peeters S.H."/>
            <person name="Heuer A."/>
            <person name="Rast P."/>
            <person name="Oberbeckmann S."/>
            <person name="Bunk B."/>
            <person name="Jeske O."/>
            <person name="Meyerdierks A."/>
            <person name="Storesund J.E."/>
            <person name="Kallscheuer N."/>
            <person name="Luecker S."/>
            <person name="Lage O.M."/>
            <person name="Pohl T."/>
            <person name="Merkel B.J."/>
            <person name="Hornburger P."/>
            <person name="Mueller R.-W."/>
            <person name="Bruemmer F."/>
            <person name="Labrenz M."/>
            <person name="Spormann A.M."/>
            <person name="Op den Camp H."/>
            <person name="Overmann J."/>
            <person name="Amann R."/>
            <person name="Jetten M.S.M."/>
            <person name="Mascher T."/>
            <person name="Medema M.H."/>
            <person name="Devos D.P."/>
            <person name="Kaster A.-K."/>
            <person name="Ovreas L."/>
            <person name="Rohde M."/>
            <person name="Galperin M.Y."/>
            <person name="Jogler C."/>
        </authorList>
    </citation>
    <scope>NUCLEOTIDE SEQUENCE [LARGE SCALE GENOMIC DNA]</scope>
    <source>
        <strain evidence="3 4">ElP</strain>
    </source>
</reference>
<gene>
    <name evidence="3" type="ORF">ElP_20950</name>
</gene>
<dbReference type="PANTHER" id="PTHR36057:SF1">
    <property type="entry name" value="LIPOPROTEIN LIPID ATTACHMENT SITE-LIKE PROTEIN, PUTATIVE (DUF1223)-RELATED"/>
    <property type="match status" value="1"/>
</dbReference>
<evidence type="ECO:0000313" key="3">
    <source>
        <dbReference type="EMBL" id="QDV34210.1"/>
    </source>
</evidence>
<dbReference type="SUPFAM" id="SSF52833">
    <property type="entry name" value="Thioredoxin-like"/>
    <property type="match status" value="1"/>
</dbReference>
<keyword evidence="4" id="KW-1185">Reference proteome</keyword>
<dbReference type="PANTHER" id="PTHR36057">
    <property type="match status" value="1"/>
</dbReference>
<feature type="chain" id="PRO_5021877733" description="DUF1223 domain-containing protein" evidence="2">
    <location>
        <begin position="25"/>
        <end position="299"/>
    </location>
</feature>